<reference evidence="1 2" key="1">
    <citation type="submission" date="2024-05" db="EMBL/GenBank/DDBJ databases">
        <title>Genetic variation in Jamaican populations of the coffee berry borer (Hypothenemus hampei).</title>
        <authorList>
            <person name="Errbii M."/>
            <person name="Myrie A."/>
        </authorList>
    </citation>
    <scope>NUCLEOTIDE SEQUENCE [LARGE SCALE GENOMIC DNA]</scope>
    <source>
        <strain evidence="1">JA-Hopewell-2020-01-JO</strain>
        <tissue evidence="1">Whole body</tissue>
    </source>
</reference>
<dbReference type="Proteomes" id="UP001566132">
    <property type="component" value="Unassembled WGS sequence"/>
</dbReference>
<organism evidence="1 2">
    <name type="scientific">Hypothenemus hampei</name>
    <name type="common">Coffee berry borer</name>
    <dbReference type="NCBI Taxonomy" id="57062"/>
    <lineage>
        <taxon>Eukaryota</taxon>
        <taxon>Metazoa</taxon>
        <taxon>Ecdysozoa</taxon>
        <taxon>Arthropoda</taxon>
        <taxon>Hexapoda</taxon>
        <taxon>Insecta</taxon>
        <taxon>Pterygota</taxon>
        <taxon>Neoptera</taxon>
        <taxon>Endopterygota</taxon>
        <taxon>Coleoptera</taxon>
        <taxon>Polyphaga</taxon>
        <taxon>Cucujiformia</taxon>
        <taxon>Curculionidae</taxon>
        <taxon>Scolytinae</taxon>
        <taxon>Hypothenemus</taxon>
    </lineage>
</organism>
<gene>
    <name evidence="1" type="ORF">ABEB36_002064</name>
</gene>
<keyword evidence="2" id="KW-1185">Reference proteome</keyword>
<dbReference type="AlphaFoldDB" id="A0ABD1F610"/>
<protein>
    <recommendedName>
        <fullName evidence="3">RNA transcription, translation and transport factor protein</fullName>
    </recommendedName>
</protein>
<evidence type="ECO:0000313" key="1">
    <source>
        <dbReference type="EMBL" id="KAL1512479.1"/>
    </source>
</evidence>
<dbReference type="EMBL" id="JBDJPC010000002">
    <property type="protein sequence ID" value="KAL1512479.1"/>
    <property type="molecule type" value="Genomic_DNA"/>
</dbReference>
<name>A0ABD1F610_HYPHA</name>
<evidence type="ECO:0000313" key="2">
    <source>
        <dbReference type="Proteomes" id="UP001566132"/>
    </source>
</evidence>
<sequence>MSKRLLSALEYPNVDNINLSEEQTFRTIVVWLETNKLKSASQQVLNGLKNQTSNDWNTYFDQYKNSLGCPLLKSHLEELHWLLGQAIQLDTAKNKSEYLKHAVDNIKTSSVPNVITENPLDKLDFRGNEFSERINQLANTLKVCRHPDPLITLRAVRKVICTRLAPECVENPRKVILEGTPFPFEDTDLGFDLHDPLLNQAAKVFRILYLHDLRDLQTKANELVVAVQNITANPKTDTKLGQVGR</sequence>
<accession>A0ABD1F610</accession>
<dbReference type="Pfam" id="PF10036">
    <property type="entry name" value="RLL"/>
    <property type="match status" value="1"/>
</dbReference>
<dbReference type="InterPro" id="IPR019265">
    <property type="entry name" value="RTRAF"/>
</dbReference>
<evidence type="ECO:0008006" key="3">
    <source>
        <dbReference type="Google" id="ProtNLM"/>
    </source>
</evidence>
<comment type="caution">
    <text evidence="1">The sequence shown here is derived from an EMBL/GenBank/DDBJ whole genome shotgun (WGS) entry which is preliminary data.</text>
</comment>
<dbReference type="PANTHER" id="PTHR15924">
    <property type="entry name" value="CLE"/>
    <property type="match status" value="1"/>
</dbReference>
<proteinExistence type="predicted"/>